<reference evidence="2" key="1">
    <citation type="submission" date="2025-08" db="UniProtKB">
        <authorList>
            <consortium name="Ensembl"/>
        </authorList>
    </citation>
    <scope>IDENTIFICATION</scope>
</reference>
<reference evidence="2" key="2">
    <citation type="submission" date="2025-09" db="UniProtKB">
        <authorList>
            <consortium name="Ensembl"/>
        </authorList>
    </citation>
    <scope>IDENTIFICATION</scope>
</reference>
<dbReference type="InterPro" id="IPR053836">
    <property type="entry name" value="Arc1-like_N"/>
</dbReference>
<sequence length="225" mass="25478">MVRSLPLTAFTFNFVCHVVIDQFQAISFPLLHCRRTTFNTSNSICRYIARLIPKHGLYGGNLLEQVEVDHWLDFADRLADPTEFPRALAALQHNLSLRSYLVGHSLTLADLAVWATLTGNNMWQSAQENGQAPQHVWRWFNFLSSLPHFHAVSSQWGNKIASSHPVGQRSCVKSKEKQEDRAKFVELPGAEMGKVVVRFPPEASGLDHLGGRDWERGKDCRASLW</sequence>
<evidence type="ECO:0000259" key="1">
    <source>
        <dbReference type="Pfam" id="PF21972"/>
    </source>
</evidence>
<dbReference type="Proteomes" id="UP000694388">
    <property type="component" value="Unplaced"/>
</dbReference>
<name>A0A8C4QFV1_EPTBU</name>
<dbReference type="PANTHER" id="PTHR43986">
    <property type="entry name" value="ELONGATION FACTOR 1-GAMMA"/>
    <property type="match status" value="1"/>
</dbReference>
<dbReference type="InterPro" id="IPR036282">
    <property type="entry name" value="Glutathione-S-Trfase_C_sf"/>
</dbReference>
<evidence type="ECO:0000313" key="2">
    <source>
        <dbReference type="Ensembl" id="ENSEBUP00000014848.1"/>
    </source>
</evidence>
<feature type="domain" description="Nuclear-export cofactor Arc1-like N-terminal" evidence="1">
    <location>
        <begin position="78"/>
        <end position="144"/>
    </location>
</feature>
<dbReference type="CDD" id="cd10309">
    <property type="entry name" value="GST_C_GluProRS_N"/>
    <property type="match status" value="1"/>
</dbReference>
<dbReference type="GO" id="GO:0005737">
    <property type="term" value="C:cytoplasm"/>
    <property type="evidence" value="ECO:0007669"/>
    <property type="project" value="TreeGrafter"/>
</dbReference>
<dbReference type="InterPro" id="IPR050802">
    <property type="entry name" value="EF-GSTs"/>
</dbReference>
<accession>A0A8C4QFV1</accession>
<dbReference type="SUPFAM" id="SSF47616">
    <property type="entry name" value="GST C-terminal domain-like"/>
    <property type="match status" value="1"/>
</dbReference>
<dbReference type="GO" id="GO:0005634">
    <property type="term" value="C:nucleus"/>
    <property type="evidence" value="ECO:0007669"/>
    <property type="project" value="TreeGrafter"/>
</dbReference>
<proteinExistence type="predicted"/>
<dbReference type="AlphaFoldDB" id="A0A8C4QFV1"/>
<protein>
    <recommendedName>
        <fullName evidence="1">Nuclear-export cofactor Arc1-like N-terminal domain-containing protein</fullName>
    </recommendedName>
</protein>
<dbReference type="GeneTree" id="ENSGT00550000074815"/>
<keyword evidence="3" id="KW-1185">Reference proteome</keyword>
<organism evidence="2 3">
    <name type="scientific">Eptatretus burgeri</name>
    <name type="common">Inshore hagfish</name>
    <dbReference type="NCBI Taxonomy" id="7764"/>
    <lineage>
        <taxon>Eukaryota</taxon>
        <taxon>Metazoa</taxon>
        <taxon>Chordata</taxon>
        <taxon>Craniata</taxon>
        <taxon>Vertebrata</taxon>
        <taxon>Cyclostomata</taxon>
        <taxon>Myxini</taxon>
        <taxon>Myxiniformes</taxon>
        <taxon>Myxinidae</taxon>
        <taxon>Eptatretinae</taxon>
        <taxon>Eptatretus</taxon>
    </lineage>
</organism>
<dbReference type="Gene3D" id="1.20.1050.130">
    <property type="match status" value="1"/>
</dbReference>
<dbReference type="PANTHER" id="PTHR43986:SF1">
    <property type="entry name" value="ELONGATION FACTOR 1-GAMMA"/>
    <property type="match status" value="1"/>
</dbReference>
<dbReference type="Pfam" id="PF21972">
    <property type="entry name" value="Arc1p_N_like"/>
    <property type="match status" value="1"/>
</dbReference>
<evidence type="ECO:0000313" key="3">
    <source>
        <dbReference type="Proteomes" id="UP000694388"/>
    </source>
</evidence>
<dbReference type="Ensembl" id="ENSEBUT00000015424.1">
    <property type="protein sequence ID" value="ENSEBUP00000014848.1"/>
    <property type="gene ID" value="ENSEBUG00000009367.1"/>
</dbReference>
<dbReference type="GO" id="GO:0006414">
    <property type="term" value="P:translational elongation"/>
    <property type="evidence" value="ECO:0007669"/>
    <property type="project" value="TreeGrafter"/>
</dbReference>